<gene>
    <name evidence="3" type="ORF">TM35_001331010</name>
</gene>
<feature type="region of interest" description="Disordered" evidence="1">
    <location>
        <begin position="1"/>
        <end position="94"/>
    </location>
</feature>
<feature type="transmembrane region" description="Helical" evidence="2">
    <location>
        <begin position="116"/>
        <end position="135"/>
    </location>
</feature>
<feature type="compositionally biased region" description="Polar residues" evidence="1">
    <location>
        <begin position="15"/>
        <end position="33"/>
    </location>
</feature>
<dbReference type="EMBL" id="NBCO01000133">
    <property type="protein sequence ID" value="ORC81014.1"/>
    <property type="molecule type" value="Genomic_DNA"/>
</dbReference>
<evidence type="ECO:0000313" key="4">
    <source>
        <dbReference type="Proteomes" id="UP000192257"/>
    </source>
</evidence>
<evidence type="ECO:0000313" key="3">
    <source>
        <dbReference type="EMBL" id="ORC81014.1"/>
    </source>
</evidence>
<name>A0A1X0NDS0_9TRYP</name>
<dbReference type="AlphaFoldDB" id="A0A1X0NDS0"/>
<feature type="compositionally biased region" description="Low complexity" evidence="1">
    <location>
        <begin position="34"/>
        <end position="48"/>
    </location>
</feature>
<dbReference type="Proteomes" id="UP000192257">
    <property type="component" value="Unassembled WGS sequence"/>
</dbReference>
<protein>
    <submittedName>
        <fullName evidence="3">Uncharacterized protein</fullName>
    </submittedName>
</protein>
<dbReference type="VEuPathDB" id="TriTrypDB:TM35_001331010"/>
<keyword evidence="2" id="KW-1133">Transmembrane helix</keyword>
<evidence type="ECO:0000256" key="2">
    <source>
        <dbReference type="SAM" id="Phobius"/>
    </source>
</evidence>
<reference evidence="3 4" key="1">
    <citation type="submission" date="2017-03" db="EMBL/GenBank/DDBJ databases">
        <title>An alternative strategy for trypanosome survival in the mammalian bloodstream revealed through genome and transcriptome analysis of the ubiquitous bovine parasite Trypanosoma (Megatrypanum) theileri.</title>
        <authorList>
            <person name="Kelly S."/>
            <person name="Ivens A."/>
            <person name="Mott A."/>
            <person name="O'Neill E."/>
            <person name="Emms D."/>
            <person name="Macleod O."/>
            <person name="Voorheis P."/>
            <person name="Matthews J."/>
            <person name="Matthews K."/>
            <person name="Carrington M."/>
        </authorList>
    </citation>
    <scope>NUCLEOTIDE SEQUENCE [LARGE SCALE GENOMIC DNA]</scope>
    <source>
        <strain evidence="3">Edinburgh</strain>
    </source>
</reference>
<sequence length="136" mass="14155">AEGKGQKTETGRVPGTQNQIPESTAASQGNQEASSTTSDSNSTAGNSNPNQEPPATGDATAVPDSHETNSITPPSPENTTTEAPTTTPSHVPNSEINTITTTVQNKANVDSSINTLWMRTTAPLLVVIVLFSFTVY</sequence>
<keyword evidence="4" id="KW-1185">Reference proteome</keyword>
<proteinExistence type="predicted"/>
<keyword evidence="2" id="KW-0472">Membrane</keyword>
<keyword evidence="2" id="KW-0812">Transmembrane</keyword>
<comment type="caution">
    <text evidence="3">The sequence shown here is derived from an EMBL/GenBank/DDBJ whole genome shotgun (WGS) entry which is preliminary data.</text>
</comment>
<evidence type="ECO:0000256" key="1">
    <source>
        <dbReference type="SAM" id="MobiDB-lite"/>
    </source>
</evidence>
<dbReference type="RefSeq" id="XP_028876847.1">
    <property type="nucleotide sequence ID" value="XM_029031858.1"/>
</dbReference>
<feature type="compositionally biased region" description="Low complexity" evidence="1">
    <location>
        <begin position="68"/>
        <end position="88"/>
    </location>
</feature>
<dbReference type="GeneID" id="39991638"/>
<accession>A0A1X0NDS0</accession>
<feature type="non-terminal residue" evidence="3">
    <location>
        <position position="1"/>
    </location>
</feature>
<organism evidence="3 4">
    <name type="scientific">Trypanosoma theileri</name>
    <dbReference type="NCBI Taxonomy" id="67003"/>
    <lineage>
        <taxon>Eukaryota</taxon>
        <taxon>Discoba</taxon>
        <taxon>Euglenozoa</taxon>
        <taxon>Kinetoplastea</taxon>
        <taxon>Metakinetoplastina</taxon>
        <taxon>Trypanosomatida</taxon>
        <taxon>Trypanosomatidae</taxon>
        <taxon>Trypanosoma</taxon>
    </lineage>
</organism>
<feature type="compositionally biased region" description="Basic and acidic residues" evidence="1">
    <location>
        <begin position="1"/>
        <end position="10"/>
    </location>
</feature>